<dbReference type="Pfam" id="PF01826">
    <property type="entry name" value="TIL"/>
    <property type="match status" value="1"/>
</dbReference>
<accession>A0A182Q6X8</accession>
<dbReference type="InterPro" id="IPR036084">
    <property type="entry name" value="Ser_inhib-like_sf"/>
</dbReference>
<feature type="chain" id="PRO_5008132420" description="TIL domain-containing protein" evidence="1">
    <location>
        <begin position="25"/>
        <end position="94"/>
    </location>
</feature>
<dbReference type="Proteomes" id="UP000075886">
    <property type="component" value="Unassembled WGS sequence"/>
</dbReference>
<keyword evidence="4" id="KW-1185">Reference proteome</keyword>
<evidence type="ECO:0000256" key="1">
    <source>
        <dbReference type="SAM" id="SignalP"/>
    </source>
</evidence>
<reference evidence="3" key="2">
    <citation type="submission" date="2020-05" db="UniProtKB">
        <authorList>
            <consortium name="EnsemblMetazoa"/>
        </authorList>
    </citation>
    <scope>IDENTIFICATION</scope>
    <source>
        <strain evidence="3">FAR1</strain>
    </source>
</reference>
<dbReference type="Gene3D" id="2.10.25.10">
    <property type="entry name" value="Laminin"/>
    <property type="match status" value="1"/>
</dbReference>
<proteinExistence type="predicted"/>
<dbReference type="SUPFAM" id="SSF57567">
    <property type="entry name" value="Serine protease inhibitors"/>
    <property type="match status" value="1"/>
</dbReference>
<feature type="signal peptide" evidence="1">
    <location>
        <begin position="1"/>
        <end position="24"/>
    </location>
</feature>
<sequence length="94" mass="10300">MMKAVKCFGCLLIAMIFALQAAEGVEVCRYGERWRCDSSACEKSCYTLTDTTACDQACTDGCYCDRGFVRGPIGNCSPQFICRYKGISGSMFGQ</sequence>
<dbReference type="InterPro" id="IPR002919">
    <property type="entry name" value="TIL_dom"/>
</dbReference>
<feature type="domain" description="TIL" evidence="2">
    <location>
        <begin position="28"/>
        <end position="82"/>
    </location>
</feature>
<dbReference type="AlphaFoldDB" id="A0A182Q6X8"/>
<keyword evidence="1" id="KW-0732">Signal</keyword>
<reference evidence="4" key="1">
    <citation type="submission" date="2014-01" db="EMBL/GenBank/DDBJ databases">
        <title>The Genome Sequence of Anopheles farauti FAR1 (V2).</title>
        <authorList>
            <consortium name="The Broad Institute Genomics Platform"/>
            <person name="Neafsey D.E."/>
            <person name="Besansky N."/>
            <person name="Howell P."/>
            <person name="Walton C."/>
            <person name="Young S.K."/>
            <person name="Zeng Q."/>
            <person name="Gargeya S."/>
            <person name="Fitzgerald M."/>
            <person name="Haas B."/>
            <person name="Abouelleil A."/>
            <person name="Allen A.W."/>
            <person name="Alvarado L."/>
            <person name="Arachchi H.M."/>
            <person name="Berlin A.M."/>
            <person name="Chapman S.B."/>
            <person name="Gainer-Dewar J."/>
            <person name="Goldberg J."/>
            <person name="Griggs A."/>
            <person name="Gujja S."/>
            <person name="Hansen M."/>
            <person name="Howarth C."/>
            <person name="Imamovic A."/>
            <person name="Ireland A."/>
            <person name="Larimer J."/>
            <person name="McCowan C."/>
            <person name="Murphy C."/>
            <person name="Pearson M."/>
            <person name="Poon T.W."/>
            <person name="Priest M."/>
            <person name="Roberts A."/>
            <person name="Saif S."/>
            <person name="Shea T."/>
            <person name="Sisk P."/>
            <person name="Sykes S."/>
            <person name="Wortman J."/>
            <person name="Nusbaum C."/>
            <person name="Birren B."/>
        </authorList>
    </citation>
    <scope>NUCLEOTIDE SEQUENCE [LARGE SCALE GENOMIC DNA]</scope>
    <source>
        <strain evidence="4">FAR1</strain>
    </source>
</reference>
<evidence type="ECO:0000313" key="3">
    <source>
        <dbReference type="EnsemblMetazoa" id="AFAF004272-PA"/>
    </source>
</evidence>
<dbReference type="CDD" id="cd19941">
    <property type="entry name" value="TIL"/>
    <property type="match status" value="1"/>
</dbReference>
<organism evidence="3 4">
    <name type="scientific">Anopheles farauti</name>
    <dbReference type="NCBI Taxonomy" id="69004"/>
    <lineage>
        <taxon>Eukaryota</taxon>
        <taxon>Metazoa</taxon>
        <taxon>Ecdysozoa</taxon>
        <taxon>Arthropoda</taxon>
        <taxon>Hexapoda</taxon>
        <taxon>Insecta</taxon>
        <taxon>Pterygota</taxon>
        <taxon>Neoptera</taxon>
        <taxon>Endopterygota</taxon>
        <taxon>Diptera</taxon>
        <taxon>Nematocera</taxon>
        <taxon>Culicoidea</taxon>
        <taxon>Culicidae</taxon>
        <taxon>Anophelinae</taxon>
        <taxon>Anopheles</taxon>
    </lineage>
</organism>
<name>A0A182Q6X8_9DIPT</name>
<dbReference type="VEuPathDB" id="VectorBase:AFAF004272"/>
<evidence type="ECO:0000259" key="2">
    <source>
        <dbReference type="Pfam" id="PF01826"/>
    </source>
</evidence>
<evidence type="ECO:0000313" key="4">
    <source>
        <dbReference type="Proteomes" id="UP000075886"/>
    </source>
</evidence>
<protein>
    <recommendedName>
        <fullName evidence="2">TIL domain-containing protein</fullName>
    </recommendedName>
</protein>
<dbReference type="EMBL" id="AXCN02000570">
    <property type="status" value="NOT_ANNOTATED_CDS"/>
    <property type="molecule type" value="Genomic_DNA"/>
</dbReference>
<dbReference type="EnsemblMetazoa" id="AFAF004272-RA">
    <property type="protein sequence ID" value="AFAF004272-PA"/>
    <property type="gene ID" value="AFAF004272"/>
</dbReference>